<evidence type="ECO:0000256" key="2">
    <source>
        <dbReference type="ARBA" id="ARBA00007441"/>
    </source>
</evidence>
<evidence type="ECO:0000259" key="7">
    <source>
        <dbReference type="Pfam" id="PF00155"/>
    </source>
</evidence>
<dbReference type="InterPro" id="IPR050859">
    <property type="entry name" value="Class-I_PLP-dep_aminotransf"/>
</dbReference>
<protein>
    <submittedName>
        <fullName evidence="8">Tryptophan amino transferase (Transaminase)</fullName>
    </submittedName>
</protein>
<dbReference type="GO" id="GO:0008483">
    <property type="term" value="F:transaminase activity"/>
    <property type="evidence" value="ECO:0007669"/>
    <property type="project" value="UniProtKB-KW"/>
</dbReference>
<reference evidence="8" key="1">
    <citation type="journal article" date="2014" name="Genome Biol. Evol.">
        <title>Gene Loss Rather Than Gene Gain Is Associated with a Host Jump from Monocots to Dicots in the Smut Fungus Melanopsichium pennsylvanicum.</title>
        <authorList>
            <person name="Sharma R."/>
            <person name="Mishra B."/>
            <person name="Runge F."/>
            <person name="Thines M."/>
        </authorList>
    </citation>
    <scope>NUCLEOTIDE SEQUENCE</scope>
    <source>
        <strain evidence="8">4</strain>
    </source>
</reference>
<evidence type="ECO:0000256" key="1">
    <source>
        <dbReference type="ARBA" id="ARBA00001933"/>
    </source>
</evidence>
<dbReference type="InterPro" id="IPR015424">
    <property type="entry name" value="PyrdxlP-dep_Trfase"/>
</dbReference>
<sequence length="503" mass="54669">MSPTAQVVNANPSSYLGDKVGDLTSEAETIAKASRVDPARFLSQASHDRPASAIRALFPAELVPGMLSLLAGKPNPDTFPFESISLNLKPEAEAGPTQLSIQGEDLITALQYGATSGVPKLVQWITQLQTHMHKRDVVTAGSKLDGVAGRTPWRVTTGNGSQDLLNKTFDSLLNPGDVILVESPAYTGILPSLVMLKAKIVPVASDDQGMMSSRLAEILNNWETDAETATLPKPKCLYTTPTGANPAGTTASDDRKRQILALAREHDFLILEDDPYYYLHFEGLDQDAVTRSRFRSYWSLEEEHRERWGTGRVIRFESFSKILAAGLRLGFATGPSEILDAVDAITAMSNLQPSGLAGAVAYTLLNHWGIPGFLRHVDNVARYYEKKRNNFEAKARKVLGEAGVAKWVTPVAGMFLWLKLNLPPAGPHVPEGDSFALISDKAKAAGVLAVPGVAFIPDGSKTCYVRTSFSIIAEEDVEEAFRRLRDVVLDAWKEAGKEMPTLA</sequence>
<comment type="cofactor">
    <cofactor evidence="1">
        <name>pyridoxal 5'-phosphate</name>
        <dbReference type="ChEBI" id="CHEBI:597326"/>
    </cofactor>
</comment>
<feature type="domain" description="Aminotransferase class I/classII large" evidence="7">
    <location>
        <begin position="154"/>
        <end position="483"/>
    </location>
</feature>
<dbReference type="EMBL" id="HG529546">
    <property type="protein sequence ID" value="CDI52672.1"/>
    <property type="molecule type" value="Genomic_DNA"/>
</dbReference>
<evidence type="ECO:0000256" key="4">
    <source>
        <dbReference type="ARBA" id="ARBA00022679"/>
    </source>
</evidence>
<keyword evidence="5" id="KW-0663">Pyridoxal phosphate</keyword>
<dbReference type="PANTHER" id="PTHR42790:SF19">
    <property type="entry name" value="KYNURENINE_ALPHA-AMINOADIPATE AMINOTRANSFERASE, MITOCHONDRIAL"/>
    <property type="match status" value="1"/>
</dbReference>
<feature type="compositionally biased region" description="Low complexity" evidence="6">
    <location>
        <begin position="239"/>
        <end position="251"/>
    </location>
</feature>
<name>A0A077R1C2_9BASI</name>
<dbReference type="FunFam" id="3.40.640.10:FF:000071">
    <property type="entry name" value="Kynurenine/alpha-aminoadipate aminotransferase, mitochondrial"/>
    <property type="match status" value="1"/>
</dbReference>
<dbReference type="CDD" id="cd00609">
    <property type="entry name" value="AAT_like"/>
    <property type="match status" value="1"/>
</dbReference>
<evidence type="ECO:0000256" key="6">
    <source>
        <dbReference type="SAM" id="MobiDB-lite"/>
    </source>
</evidence>
<dbReference type="PANTHER" id="PTHR42790">
    <property type="entry name" value="AMINOTRANSFERASE"/>
    <property type="match status" value="1"/>
</dbReference>
<dbReference type="InterPro" id="IPR004839">
    <property type="entry name" value="Aminotransferase_I/II_large"/>
</dbReference>
<dbReference type="Gene3D" id="3.40.640.10">
    <property type="entry name" value="Type I PLP-dependent aspartate aminotransferase-like (Major domain)"/>
    <property type="match status" value="1"/>
</dbReference>
<keyword evidence="3" id="KW-0032">Aminotransferase</keyword>
<comment type="similarity">
    <text evidence="2">Belongs to the class-I pyridoxal-phosphate-dependent aminotransferase family.</text>
</comment>
<dbReference type="GO" id="GO:0030170">
    <property type="term" value="F:pyridoxal phosphate binding"/>
    <property type="evidence" value="ECO:0007669"/>
    <property type="project" value="InterPro"/>
</dbReference>
<dbReference type="GO" id="GO:1901605">
    <property type="term" value="P:alpha-amino acid metabolic process"/>
    <property type="evidence" value="ECO:0007669"/>
    <property type="project" value="TreeGrafter"/>
</dbReference>
<organism evidence="8">
    <name type="scientific">Melanopsichium pennsylvanicum 4</name>
    <dbReference type="NCBI Taxonomy" id="1398559"/>
    <lineage>
        <taxon>Eukaryota</taxon>
        <taxon>Fungi</taxon>
        <taxon>Dikarya</taxon>
        <taxon>Basidiomycota</taxon>
        <taxon>Ustilaginomycotina</taxon>
        <taxon>Ustilaginomycetes</taxon>
        <taxon>Ustilaginales</taxon>
        <taxon>Ustilaginaceae</taxon>
        <taxon>Melanopsichium</taxon>
    </lineage>
</organism>
<proteinExistence type="inferred from homology"/>
<keyword evidence="4 8" id="KW-0808">Transferase</keyword>
<evidence type="ECO:0000256" key="3">
    <source>
        <dbReference type="ARBA" id="ARBA00022576"/>
    </source>
</evidence>
<evidence type="ECO:0000256" key="5">
    <source>
        <dbReference type="ARBA" id="ARBA00022898"/>
    </source>
</evidence>
<dbReference type="Pfam" id="PF00155">
    <property type="entry name" value="Aminotran_1_2"/>
    <property type="match status" value="1"/>
</dbReference>
<dbReference type="InterPro" id="IPR015421">
    <property type="entry name" value="PyrdxlP-dep_Trfase_major"/>
</dbReference>
<accession>A0A077R1C2</accession>
<dbReference type="SUPFAM" id="SSF53383">
    <property type="entry name" value="PLP-dependent transferases"/>
    <property type="match status" value="1"/>
</dbReference>
<dbReference type="AlphaFoldDB" id="A0A077R1C2"/>
<feature type="region of interest" description="Disordered" evidence="6">
    <location>
        <begin position="233"/>
        <end position="252"/>
    </location>
</feature>
<evidence type="ECO:0000313" key="8">
    <source>
        <dbReference type="EMBL" id="CDI52672.1"/>
    </source>
</evidence>